<accession>A0A1M6X395</accession>
<name>A0A1M6X395_PSETH</name>
<evidence type="ECO:0000313" key="2">
    <source>
        <dbReference type="Proteomes" id="UP000184363"/>
    </source>
</evidence>
<reference evidence="1 2" key="1">
    <citation type="submission" date="2016-11" db="EMBL/GenBank/DDBJ databases">
        <authorList>
            <person name="Jaros S."/>
            <person name="Januszkiewicz K."/>
            <person name="Wedrychowicz H."/>
        </authorList>
    </citation>
    <scope>NUCLEOTIDE SEQUENCE [LARGE SCALE GENOMIC DNA]</scope>
    <source>
        <strain evidence="1 2">DSM 43832</strain>
    </source>
</reference>
<dbReference type="Proteomes" id="UP000184363">
    <property type="component" value="Unassembled WGS sequence"/>
</dbReference>
<dbReference type="EMBL" id="FRAP01000016">
    <property type="protein sequence ID" value="SHL00408.1"/>
    <property type="molecule type" value="Genomic_DNA"/>
</dbReference>
<proteinExistence type="predicted"/>
<gene>
    <name evidence="1" type="ORF">SAMN05443637_11610</name>
</gene>
<organism evidence="1 2">
    <name type="scientific">Pseudonocardia thermophila</name>
    <dbReference type="NCBI Taxonomy" id="1848"/>
    <lineage>
        <taxon>Bacteria</taxon>
        <taxon>Bacillati</taxon>
        <taxon>Actinomycetota</taxon>
        <taxon>Actinomycetes</taxon>
        <taxon>Pseudonocardiales</taxon>
        <taxon>Pseudonocardiaceae</taxon>
        <taxon>Pseudonocardia</taxon>
    </lineage>
</organism>
<keyword evidence="2" id="KW-1185">Reference proteome</keyword>
<dbReference type="RefSeq" id="WP_073458666.1">
    <property type="nucleotide sequence ID" value="NZ_CALGVN010000010.1"/>
</dbReference>
<dbReference type="AlphaFoldDB" id="A0A1M6X395"/>
<dbReference type="STRING" id="1848.SAMN05443637_11610"/>
<evidence type="ECO:0000313" key="1">
    <source>
        <dbReference type="EMBL" id="SHL00408.1"/>
    </source>
</evidence>
<sequence>MSRLRDIAFGHAPGAPVRVPRDAPPRDRWLAAVALGGQGRYAAAAAELARLRADPATPAAVRAHAAVTAASHRRQLGGHAVALADDGWALRIATTAVEAPTAAATAAASVADEPDPDGTDLAAARVDALVGLAADNVGLGRPLVAQRLLDSAELLTCYHPSWRLPVRVGWVRAELALLRGDPGAALAPATDAVQRARAAGSVRHLVKSLIVRVVAAAAAGALDPEEAVSELDRLAGECAERGLAPLEWPCLLAAGDLLDRTGDAVNDVATRTVQHSRGGSVTGRAQRRHAAQVTMSVIARRSDPLGRRLLGVSMRSLGFHAVM</sequence>
<protein>
    <submittedName>
        <fullName evidence="1">Uncharacterized protein</fullName>
    </submittedName>
</protein>